<keyword evidence="3" id="KW-1185">Reference proteome</keyword>
<organism evidence="2 3">
    <name type="scientific">Robertmurraya mangrovi</name>
    <dbReference type="NCBI Taxonomy" id="3098077"/>
    <lineage>
        <taxon>Bacteria</taxon>
        <taxon>Bacillati</taxon>
        <taxon>Bacillota</taxon>
        <taxon>Bacilli</taxon>
        <taxon>Bacillales</taxon>
        <taxon>Bacillaceae</taxon>
        <taxon>Robertmurraya</taxon>
    </lineage>
</organism>
<dbReference type="RefSeq" id="WP_322448734.1">
    <property type="nucleotide sequence ID" value="NZ_JAXOFX010000026.1"/>
</dbReference>
<dbReference type="PANTHER" id="PTHR40032">
    <property type="entry name" value="EXPORTED PROTEIN-RELATED"/>
    <property type="match status" value="1"/>
</dbReference>
<accession>A0ABU5J547</accession>
<dbReference type="Proteomes" id="UP001290455">
    <property type="component" value="Unassembled WGS sequence"/>
</dbReference>
<gene>
    <name evidence="2" type="ORF">SM124_22510</name>
</gene>
<proteinExistence type="predicted"/>
<dbReference type="PANTHER" id="PTHR40032:SF1">
    <property type="entry name" value="EXPORTED PROTEIN"/>
    <property type="match status" value="1"/>
</dbReference>
<reference evidence="2 3" key="1">
    <citation type="submission" date="2023-11" db="EMBL/GenBank/DDBJ databases">
        <title>Bacillus jintuensis, isolated from a mudflat on the Beibu Gulf coast.</title>
        <authorList>
            <person name="Li M."/>
        </authorList>
    </citation>
    <scope>NUCLEOTIDE SEQUENCE [LARGE SCALE GENOMIC DNA]</scope>
    <source>
        <strain evidence="2 3">31A1R</strain>
    </source>
</reference>
<sequence length="299" mass="34925">MRKQLQEHLEKRVQQCVALNRDQNPVCLKMEKKKECLSNRSGEIVKAKALGKIKNKLNDSDVEKVFYHVHFQYLINHKGNIYIEEEVEERIAEFYKGVLVDDEEINVYELDGTNEATEEEFIEDTSERTSYMYDRLKAVRYAEQWWNSYNPAFRKFEVDCTNYISQCIHAGGAPMIGYPNRSSGWWMRRDNWAYTWTVAHSLRWFLPNSKQGLKGKEVSSPKELKLGDIICYDFQGDGRFDHTTIVTAKDADGMPLVNAHTTNSRMRYWAYEDSTAYTPNIKYKFFHILDSTTGVKGST</sequence>
<feature type="domain" description="Putative amidase" evidence="1">
    <location>
        <begin position="133"/>
        <end position="285"/>
    </location>
</feature>
<protein>
    <submittedName>
        <fullName evidence="2">Amidase domain-containing protein</fullName>
    </submittedName>
</protein>
<evidence type="ECO:0000259" key="1">
    <source>
        <dbReference type="Pfam" id="PF12671"/>
    </source>
</evidence>
<evidence type="ECO:0000313" key="3">
    <source>
        <dbReference type="Proteomes" id="UP001290455"/>
    </source>
</evidence>
<dbReference type="Pfam" id="PF12671">
    <property type="entry name" value="Amidase_6"/>
    <property type="match status" value="1"/>
</dbReference>
<name>A0ABU5J547_9BACI</name>
<dbReference type="EMBL" id="JAXOFX010000026">
    <property type="protein sequence ID" value="MDZ5474451.1"/>
    <property type="molecule type" value="Genomic_DNA"/>
</dbReference>
<evidence type="ECO:0000313" key="2">
    <source>
        <dbReference type="EMBL" id="MDZ5474451.1"/>
    </source>
</evidence>
<dbReference type="InterPro" id="IPR024301">
    <property type="entry name" value="Amidase_6"/>
</dbReference>
<comment type="caution">
    <text evidence="2">The sequence shown here is derived from an EMBL/GenBank/DDBJ whole genome shotgun (WGS) entry which is preliminary data.</text>
</comment>